<organism evidence="10 11">
    <name type="scientific">Nyssa sinensis</name>
    <dbReference type="NCBI Taxonomy" id="561372"/>
    <lineage>
        <taxon>Eukaryota</taxon>
        <taxon>Viridiplantae</taxon>
        <taxon>Streptophyta</taxon>
        <taxon>Embryophyta</taxon>
        <taxon>Tracheophyta</taxon>
        <taxon>Spermatophyta</taxon>
        <taxon>Magnoliopsida</taxon>
        <taxon>eudicotyledons</taxon>
        <taxon>Gunneridae</taxon>
        <taxon>Pentapetalae</taxon>
        <taxon>asterids</taxon>
        <taxon>Cornales</taxon>
        <taxon>Nyssaceae</taxon>
        <taxon>Nyssa</taxon>
    </lineage>
</organism>
<evidence type="ECO:0000256" key="8">
    <source>
        <dbReference type="SAM" id="Phobius"/>
    </source>
</evidence>
<evidence type="ECO:0000256" key="1">
    <source>
        <dbReference type="ARBA" id="ARBA00004141"/>
    </source>
</evidence>
<dbReference type="InterPro" id="IPR026961">
    <property type="entry name" value="PGG_dom"/>
</dbReference>
<dbReference type="Pfam" id="PF13962">
    <property type="entry name" value="PGG"/>
    <property type="match status" value="1"/>
</dbReference>
<comment type="subcellular location">
    <subcellularLocation>
        <location evidence="1">Membrane</location>
        <topology evidence="1">Multi-pass membrane protein</topology>
    </subcellularLocation>
</comment>
<feature type="transmembrane region" description="Helical" evidence="8">
    <location>
        <begin position="175"/>
        <end position="194"/>
    </location>
</feature>
<dbReference type="OrthoDB" id="681126at2759"/>
<dbReference type="EMBL" id="CM018052">
    <property type="protein sequence ID" value="KAA8515826.1"/>
    <property type="molecule type" value="Genomic_DNA"/>
</dbReference>
<feature type="compositionally biased region" description="Pro residues" evidence="7">
    <location>
        <begin position="210"/>
        <end position="242"/>
    </location>
</feature>
<evidence type="ECO:0000259" key="9">
    <source>
        <dbReference type="Pfam" id="PF13962"/>
    </source>
</evidence>
<dbReference type="GO" id="GO:0005886">
    <property type="term" value="C:plasma membrane"/>
    <property type="evidence" value="ECO:0007669"/>
    <property type="project" value="TreeGrafter"/>
</dbReference>
<evidence type="ECO:0000256" key="2">
    <source>
        <dbReference type="ARBA" id="ARBA00022692"/>
    </source>
</evidence>
<protein>
    <recommendedName>
        <fullName evidence="9">PGG domain-containing protein</fullName>
    </recommendedName>
</protein>
<keyword evidence="4 8" id="KW-1133">Transmembrane helix</keyword>
<name>A0A5J4ZDP5_9ASTE</name>
<evidence type="ECO:0000313" key="11">
    <source>
        <dbReference type="Proteomes" id="UP000325577"/>
    </source>
</evidence>
<feature type="region of interest" description="Disordered" evidence="7">
    <location>
        <begin position="201"/>
        <end position="259"/>
    </location>
</feature>
<keyword evidence="2 8" id="KW-0812">Transmembrane</keyword>
<feature type="transmembrane region" description="Helical" evidence="8">
    <location>
        <begin position="69"/>
        <end position="90"/>
    </location>
</feature>
<keyword evidence="6 8" id="KW-0472">Membrane</keyword>
<evidence type="ECO:0000256" key="4">
    <source>
        <dbReference type="ARBA" id="ARBA00022989"/>
    </source>
</evidence>
<dbReference type="PANTHER" id="PTHR24186">
    <property type="entry name" value="PROTEIN PHOSPHATASE 1 REGULATORY SUBUNIT"/>
    <property type="match status" value="1"/>
</dbReference>
<gene>
    <name evidence="10" type="ORF">F0562_018563</name>
</gene>
<dbReference type="Proteomes" id="UP000325577">
    <property type="component" value="Linkage Group LG9"/>
</dbReference>
<dbReference type="AlphaFoldDB" id="A0A5J4ZDP5"/>
<keyword evidence="3" id="KW-0677">Repeat</keyword>
<feature type="transmembrane region" description="Helical" evidence="8">
    <location>
        <begin position="149"/>
        <end position="169"/>
    </location>
</feature>
<keyword evidence="5" id="KW-0040">ANK repeat</keyword>
<evidence type="ECO:0000313" key="10">
    <source>
        <dbReference type="EMBL" id="KAA8515826.1"/>
    </source>
</evidence>
<dbReference type="PANTHER" id="PTHR24186:SF56">
    <property type="entry name" value="PGG DOMAIN-CONTAINING PROTEIN"/>
    <property type="match status" value="1"/>
</dbReference>
<feature type="transmembrane region" description="Helical" evidence="8">
    <location>
        <begin position="117"/>
        <end position="137"/>
    </location>
</feature>
<keyword evidence="11" id="KW-1185">Reference proteome</keyword>
<evidence type="ECO:0000256" key="6">
    <source>
        <dbReference type="ARBA" id="ARBA00023136"/>
    </source>
</evidence>
<sequence length="259" mass="29408">MKVWEISRFKGCLPVPAYCFEANYPPEDTRMNLSKYLSKYFQYDEEEEEEEDEDERQRQRQRQRRKKPIDVNSLLVVVALVAAVTFQAGVNPPGGVWQDDNNGHRAGRAIYGAYKEAFYVFLIFNTLALSTSILILMCLTFKLSFRFEIMVATISMIVTYGSAVFAVTPKESVRFRYILLASAVPFVLRFLIVFSKQVSPQRPTQRPSQRPTPPSRQAPTQPPTEPPTQSPPQRPTQPPPKSSNPASTSLHLPPTQPLV</sequence>
<reference evidence="10 11" key="1">
    <citation type="submission" date="2019-09" db="EMBL/GenBank/DDBJ databases">
        <title>A chromosome-level genome assembly of the Chinese tupelo Nyssa sinensis.</title>
        <authorList>
            <person name="Yang X."/>
            <person name="Kang M."/>
            <person name="Yang Y."/>
            <person name="Xiong H."/>
            <person name="Wang M."/>
            <person name="Zhang Z."/>
            <person name="Wang Z."/>
            <person name="Wu H."/>
            <person name="Ma T."/>
            <person name="Liu J."/>
            <person name="Xi Z."/>
        </authorList>
    </citation>
    <scope>NUCLEOTIDE SEQUENCE [LARGE SCALE GENOMIC DNA]</scope>
    <source>
        <strain evidence="10">J267</strain>
        <tissue evidence="10">Leaf</tissue>
    </source>
</reference>
<evidence type="ECO:0000256" key="3">
    <source>
        <dbReference type="ARBA" id="ARBA00022737"/>
    </source>
</evidence>
<accession>A0A5J4ZDP5</accession>
<evidence type="ECO:0000256" key="7">
    <source>
        <dbReference type="SAM" id="MobiDB-lite"/>
    </source>
</evidence>
<evidence type="ECO:0000256" key="5">
    <source>
        <dbReference type="ARBA" id="ARBA00023043"/>
    </source>
</evidence>
<feature type="domain" description="PGG" evidence="9">
    <location>
        <begin position="71"/>
        <end position="165"/>
    </location>
</feature>
<proteinExistence type="predicted"/>